<dbReference type="NCBIfam" id="TIGR01203">
    <property type="entry name" value="HGPRTase"/>
    <property type="match status" value="1"/>
</dbReference>
<dbReference type="InterPro" id="IPR050408">
    <property type="entry name" value="HGPRT"/>
</dbReference>
<dbReference type="InterPro" id="IPR005904">
    <property type="entry name" value="Hxn_phspho_trans"/>
</dbReference>
<dbReference type="SUPFAM" id="SSF53271">
    <property type="entry name" value="PRTase-like"/>
    <property type="match status" value="1"/>
</dbReference>
<gene>
    <name evidence="17" type="primary">hpt</name>
    <name evidence="17" type="ORF">H9894_00725</name>
</gene>
<dbReference type="AlphaFoldDB" id="A0A9D1PUS3"/>
<keyword evidence="9 15" id="KW-0479">Metal-binding</keyword>
<evidence type="ECO:0000256" key="11">
    <source>
        <dbReference type="ARBA" id="ARBA00022741"/>
    </source>
</evidence>
<evidence type="ECO:0000256" key="6">
    <source>
        <dbReference type="ARBA" id="ARBA00022490"/>
    </source>
</evidence>
<evidence type="ECO:0000256" key="1">
    <source>
        <dbReference type="ARBA" id="ARBA00001946"/>
    </source>
</evidence>
<evidence type="ECO:0000256" key="2">
    <source>
        <dbReference type="ARBA" id="ARBA00004496"/>
    </source>
</evidence>
<comment type="cofactor">
    <cofactor evidence="1 15">
        <name>Mg(2+)</name>
        <dbReference type="ChEBI" id="CHEBI:18420"/>
    </cofactor>
</comment>
<feature type="domain" description="Phosphoribosyltransferase" evidence="16">
    <location>
        <begin position="12"/>
        <end position="158"/>
    </location>
</feature>
<evidence type="ECO:0000256" key="12">
    <source>
        <dbReference type="ARBA" id="ARBA00022842"/>
    </source>
</evidence>
<dbReference type="Pfam" id="PF00156">
    <property type="entry name" value="Pribosyltran"/>
    <property type="match status" value="1"/>
</dbReference>
<dbReference type="InterPro" id="IPR000836">
    <property type="entry name" value="PRTase_dom"/>
</dbReference>
<proteinExistence type="inferred from homology"/>
<dbReference type="EC" id="2.4.2.8" evidence="5 15"/>
<reference evidence="17" key="1">
    <citation type="journal article" date="2021" name="PeerJ">
        <title>Extensive microbial diversity within the chicken gut microbiome revealed by metagenomics and culture.</title>
        <authorList>
            <person name="Gilroy R."/>
            <person name="Ravi A."/>
            <person name="Getino M."/>
            <person name="Pursley I."/>
            <person name="Horton D.L."/>
            <person name="Alikhan N.F."/>
            <person name="Baker D."/>
            <person name="Gharbi K."/>
            <person name="Hall N."/>
            <person name="Watson M."/>
            <person name="Adriaenssens E.M."/>
            <person name="Foster-Nyarko E."/>
            <person name="Jarju S."/>
            <person name="Secka A."/>
            <person name="Antonio M."/>
            <person name="Oren A."/>
            <person name="Chaudhuri R.R."/>
            <person name="La Ragione R."/>
            <person name="Hildebrand F."/>
            <person name="Pallen M.J."/>
        </authorList>
    </citation>
    <scope>NUCLEOTIDE SEQUENCE</scope>
    <source>
        <strain evidence="17">ChiHecec2B26-446</strain>
    </source>
</reference>
<evidence type="ECO:0000256" key="3">
    <source>
        <dbReference type="ARBA" id="ARBA00004669"/>
    </source>
</evidence>
<dbReference type="GO" id="GO:0000287">
    <property type="term" value="F:magnesium ion binding"/>
    <property type="evidence" value="ECO:0007669"/>
    <property type="project" value="TreeGrafter"/>
</dbReference>
<dbReference type="GO" id="GO:0006178">
    <property type="term" value="P:guanine salvage"/>
    <property type="evidence" value="ECO:0007669"/>
    <property type="project" value="TreeGrafter"/>
</dbReference>
<evidence type="ECO:0000259" key="16">
    <source>
        <dbReference type="Pfam" id="PF00156"/>
    </source>
</evidence>
<comment type="similarity">
    <text evidence="4 15">Belongs to the purine/pyrimidine phosphoribosyltransferase family.</text>
</comment>
<evidence type="ECO:0000256" key="5">
    <source>
        <dbReference type="ARBA" id="ARBA00011895"/>
    </source>
</evidence>
<evidence type="ECO:0000256" key="7">
    <source>
        <dbReference type="ARBA" id="ARBA00022676"/>
    </source>
</evidence>
<reference evidence="17" key="2">
    <citation type="submission" date="2021-04" db="EMBL/GenBank/DDBJ databases">
        <authorList>
            <person name="Gilroy R."/>
        </authorList>
    </citation>
    <scope>NUCLEOTIDE SEQUENCE</scope>
    <source>
        <strain evidence="17">ChiHecec2B26-446</strain>
    </source>
</reference>
<comment type="caution">
    <text evidence="17">The sequence shown here is derived from an EMBL/GenBank/DDBJ whole genome shotgun (WGS) entry which is preliminary data.</text>
</comment>
<dbReference type="PANTHER" id="PTHR43340">
    <property type="entry name" value="HYPOXANTHINE-GUANINE PHOSPHORIBOSYLTRANSFERASE"/>
    <property type="match status" value="1"/>
</dbReference>
<dbReference type="GO" id="GO:0000166">
    <property type="term" value="F:nucleotide binding"/>
    <property type="evidence" value="ECO:0007669"/>
    <property type="project" value="UniProtKB-KW"/>
</dbReference>
<evidence type="ECO:0000256" key="4">
    <source>
        <dbReference type="ARBA" id="ARBA00008391"/>
    </source>
</evidence>
<evidence type="ECO:0000256" key="14">
    <source>
        <dbReference type="ARBA" id="ARBA00049402"/>
    </source>
</evidence>
<dbReference type="GO" id="GO:0046100">
    <property type="term" value="P:hypoxanthine metabolic process"/>
    <property type="evidence" value="ECO:0007669"/>
    <property type="project" value="TreeGrafter"/>
</dbReference>
<keyword evidence="8 15" id="KW-0808">Transferase</keyword>
<keyword evidence="6 15" id="KW-0963">Cytoplasm</keyword>
<comment type="catalytic activity">
    <reaction evidence="14">
        <text>IMP + diphosphate = hypoxanthine + 5-phospho-alpha-D-ribose 1-diphosphate</text>
        <dbReference type="Rhea" id="RHEA:17973"/>
        <dbReference type="ChEBI" id="CHEBI:17368"/>
        <dbReference type="ChEBI" id="CHEBI:33019"/>
        <dbReference type="ChEBI" id="CHEBI:58017"/>
        <dbReference type="ChEBI" id="CHEBI:58053"/>
        <dbReference type="EC" id="2.4.2.8"/>
    </reaction>
    <physiologicalReaction direction="right-to-left" evidence="14">
        <dbReference type="Rhea" id="RHEA:17975"/>
    </physiologicalReaction>
</comment>
<sequence length="177" mass="19810">MKITRLTPVYSHSCIENRVRELGEQISALYGEEPLVAVCVLKGAVVFFSDLIRHITDTNLTLDFVRLSSYADGMESGTLNFVRDLEADIRDKHVLIVEDVVDSGKSMAFLLDTLRRRGPRSLRLAALVDKKERRVADVHVDFAGFELNQGFIVGYGLDCAERFRALPDICVAECSTD</sequence>
<dbReference type="InterPro" id="IPR029057">
    <property type="entry name" value="PRTase-like"/>
</dbReference>
<dbReference type="GO" id="GO:0004422">
    <property type="term" value="F:hypoxanthine phosphoribosyltransferase activity"/>
    <property type="evidence" value="ECO:0007669"/>
    <property type="project" value="InterPro"/>
</dbReference>
<dbReference type="Proteomes" id="UP000886752">
    <property type="component" value="Unassembled WGS sequence"/>
</dbReference>
<accession>A0A9D1PUS3</accession>
<evidence type="ECO:0000256" key="10">
    <source>
        <dbReference type="ARBA" id="ARBA00022726"/>
    </source>
</evidence>
<protein>
    <recommendedName>
        <fullName evidence="5 15">Hypoxanthine phosphoribosyltransferase</fullName>
        <ecNumber evidence="5 15">2.4.2.8</ecNumber>
    </recommendedName>
</protein>
<dbReference type="GO" id="GO:0005829">
    <property type="term" value="C:cytosol"/>
    <property type="evidence" value="ECO:0007669"/>
    <property type="project" value="TreeGrafter"/>
</dbReference>
<keyword evidence="7 15" id="KW-0328">Glycosyltransferase</keyword>
<evidence type="ECO:0000256" key="13">
    <source>
        <dbReference type="ARBA" id="ARBA00048811"/>
    </source>
</evidence>
<name>A0A9D1PUS3_9BACT</name>
<dbReference type="EMBL" id="DXHV01000008">
    <property type="protein sequence ID" value="HIV99707.1"/>
    <property type="molecule type" value="Genomic_DNA"/>
</dbReference>
<evidence type="ECO:0000256" key="9">
    <source>
        <dbReference type="ARBA" id="ARBA00022723"/>
    </source>
</evidence>
<comment type="subcellular location">
    <subcellularLocation>
        <location evidence="2 15">Cytoplasm</location>
    </subcellularLocation>
</comment>
<keyword evidence="11 15" id="KW-0547">Nucleotide-binding</keyword>
<keyword evidence="10 15" id="KW-0660">Purine salvage</keyword>
<evidence type="ECO:0000256" key="15">
    <source>
        <dbReference type="RuleBase" id="RU364099"/>
    </source>
</evidence>
<dbReference type="Gene3D" id="3.40.50.2020">
    <property type="match status" value="1"/>
</dbReference>
<comment type="pathway">
    <text evidence="3 15">Purine metabolism; IMP biosynthesis via salvage pathway; IMP from hypoxanthine: step 1/1.</text>
</comment>
<dbReference type="GO" id="GO:0032263">
    <property type="term" value="P:GMP salvage"/>
    <property type="evidence" value="ECO:0007669"/>
    <property type="project" value="TreeGrafter"/>
</dbReference>
<organism evidence="17 18">
    <name type="scientific">Candidatus Desulfovibrio intestinipullorum</name>
    <dbReference type="NCBI Taxonomy" id="2838536"/>
    <lineage>
        <taxon>Bacteria</taxon>
        <taxon>Pseudomonadati</taxon>
        <taxon>Thermodesulfobacteriota</taxon>
        <taxon>Desulfovibrionia</taxon>
        <taxon>Desulfovibrionales</taxon>
        <taxon>Desulfovibrionaceae</taxon>
        <taxon>Desulfovibrio</taxon>
    </lineage>
</organism>
<keyword evidence="12 15" id="KW-0460">Magnesium</keyword>
<dbReference type="GO" id="GO:0032264">
    <property type="term" value="P:IMP salvage"/>
    <property type="evidence" value="ECO:0007669"/>
    <property type="project" value="TreeGrafter"/>
</dbReference>
<dbReference type="PANTHER" id="PTHR43340:SF1">
    <property type="entry name" value="HYPOXANTHINE PHOSPHORIBOSYLTRANSFERASE"/>
    <property type="match status" value="1"/>
</dbReference>
<evidence type="ECO:0000256" key="8">
    <source>
        <dbReference type="ARBA" id="ARBA00022679"/>
    </source>
</evidence>
<evidence type="ECO:0000313" key="17">
    <source>
        <dbReference type="EMBL" id="HIV99707.1"/>
    </source>
</evidence>
<comment type="catalytic activity">
    <reaction evidence="13">
        <text>GMP + diphosphate = guanine + 5-phospho-alpha-D-ribose 1-diphosphate</text>
        <dbReference type="Rhea" id="RHEA:25424"/>
        <dbReference type="ChEBI" id="CHEBI:16235"/>
        <dbReference type="ChEBI" id="CHEBI:33019"/>
        <dbReference type="ChEBI" id="CHEBI:58017"/>
        <dbReference type="ChEBI" id="CHEBI:58115"/>
        <dbReference type="EC" id="2.4.2.8"/>
    </reaction>
    <physiologicalReaction direction="right-to-left" evidence="13">
        <dbReference type="Rhea" id="RHEA:25426"/>
    </physiologicalReaction>
</comment>
<evidence type="ECO:0000313" key="18">
    <source>
        <dbReference type="Proteomes" id="UP000886752"/>
    </source>
</evidence>
<dbReference type="CDD" id="cd06223">
    <property type="entry name" value="PRTases_typeI"/>
    <property type="match status" value="1"/>
</dbReference>
<dbReference type="GO" id="GO:0006166">
    <property type="term" value="P:purine ribonucleoside salvage"/>
    <property type="evidence" value="ECO:0007669"/>
    <property type="project" value="UniProtKB-KW"/>
</dbReference>